<protein>
    <recommendedName>
        <fullName evidence="4">YibE/F-like protein</fullName>
    </recommendedName>
</protein>
<keyword evidence="1" id="KW-0472">Membrane</keyword>
<dbReference type="Proteomes" id="UP000005413">
    <property type="component" value="Unassembled WGS sequence"/>
</dbReference>
<gene>
    <name evidence="2" type="ORF">SS7213T_08277</name>
</gene>
<dbReference type="PATRIC" id="fig|911238.3.peg.1431"/>
<keyword evidence="3" id="KW-1185">Reference proteome</keyword>
<comment type="caution">
    <text evidence="2">The sequence shown here is derived from an EMBL/GenBank/DDBJ whole genome shotgun (WGS) entry which is preliminary data.</text>
</comment>
<sequence length="370" mass="40974">MQQRHFFTKPFNIIIVIFCIIYVCSIIFTLFNTSLYHQPIGKVTQVEHLSTTSTTDDQHNHDTKYKTKLTLNVLNGHFKGQTTNIEHDYVKSQADSEAFNKGDKVLLHISDKLTDADIIEKKRDTLTVTITGLFLLTVLIVGRKVGLQSILSLMINTIAVLTAIYIHITFSNTNLFLLMTMAMVCSTVITLLLVTGWHARTVITIISTIAGTMLAIGLTELVIALTGGQGIKYETMNFLSLPPKDIFLASVLIGSLGAIMDVAITIASGMHEILQRTPNISKTRWALAGRHIGQDIMGTMTNILLFSYLSGSLPMFLIYLKNANTLTYTISMNWSLEIVRALTGGIGIVLTIPITIVLMELGETLRRARL</sequence>
<dbReference type="Pfam" id="PF07907">
    <property type="entry name" value="YibE_F"/>
    <property type="match status" value="1"/>
</dbReference>
<feature type="transmembrane region" description="Helical" evidence="1">
    <location>
        <begin position="340"/>
        <end position="361"/>
    </location>
</feature>
<feature type="transmembrane region" description="Helical" evidence="1">
    <location>
        <begin position="201"/>
        <end position="226"/>
    </location>
</feature>
<dbReference type="AlphaFoldDB" id="G5JJJ6"/>
<evidence type="ECO:0008006" key="4">
    <source>
        <dbReference type="Google" id="ProtNLM"/>
    </source>
</evidence>
<evidence type="ECO:0000256" key="1">
    <source>
        <dbReference type="SAM" id="Phobius"/>
    </source>
</evidence>
<feature type="transmembrane region" description="Helical" evidence="1">
    <location>
        <begin position="125"/>
        <end position="142"/>
    </location>
</feature>
<evidence type="ECO:0000313" key="2">
    <source>
        <dbReference type="EMBL" id="EHJ07644.1"/>
    </source>
</evidence>
<keyword evidence="1" id="KW-1133">Transmembrane helix</keyword>
<proteinExistence type="predicted"/>
<organism evidence="2 3">
    <name type="scientific">Staphylococcus simiae CCM 7213 = CCUG 51256</name>
    <dbReference type="NCBI Taxonomy" id="911238"/>
    <lineage>
        <taxon>Bacteria</taxon>
        <taxon>Bacillati</taxon>
        <taxon>Bacillota</taxon>
        <taxon>Bacilli</taxon>
        <taxon>Bacillales</taxon>
        <taxon>Staphylococcaceae</taxon>
        <taxon>Staphylococcus</taxon>
    </lineage>
</organism>
<keyword evidence="1" id="KW-0812">Transmembrane</keyword>
<accession>G5JJJ6</accession>
<evidence type="ECO:0000313" key="3">
    <source>
        <dbReference type="Proteomes" id="UP000005413"/>
    </source>
</evidence>
<feature type="transmembrane region" description="Helical" evidence="1">
    <location>
        <begin position="300"/>
        <end position="320"/>
    </location>
</feature>
<dbReference type="InterPro" id="IPR012507">
    <property type="entry name" value="YibE_F"/>
</dbReference>
<dbReference type="EMBL" id="AEUN01000448">
    <property type="protein sequence ID" value="EHJ07644.1"/>
    <property type="molecule type" value="Genomic_DNA"/>
</dbReference>
<feature type="transmembrane region" description="Helical" evidence="1">
    <location>
        <begin position="12"/>
        <end position="31"/>
    </location>
</feature>
<feature type="transmembrane region" description="Helical" evidence="1">
    <location>
        <begin position="149"/>
        <end position="168"/>
    </location>
</feature>
<reference evidence="2 3" key="1">
    <citation type="journal article" date="2012" name="BMC Genomics">
        <title>Comparative genomic analysis of the genus Staphylococcus including Staphylococcus aureus and its newly described sister species Staphylococcus simiae.</title>
        <authorList>
            <person name="Suzuki H."/>
            <person name="Lefebure T."/>
            <person name="Pavinski Bitar P."/>
            <person name="Stanhope M.J."/>
        </authorList>
    </citation>
    <scope>NUCLEOTIDE SEQUENCE [LARGE SCALE GENOMIC DNA]</scope>
    <source>
        <strain evidence="2 3">CCM 7213</strain>
    </source>
</reference>
<dbReference type="PANTHER" id="PTHR41771:SF1">
    <property type="entry name" value="MEMBRANE PROTEIN"/>
    <property type="match status" value="1"/>
</dbReference>
<name>G5JJJ6_9STAP</name>
<dbReference type="PANTHER" id="PTHR41771">
    <property type="entry name" value="MEMBRANE PROTEIN-RELATED"/>
    <property type="match status" value="1"/>
</dbReference>
<feature type="transmembrane region" description="Helical" evidence="1">
    <location>
        <begin position="174"/>
        <end position="194"/>
    </location>
</feature>
<feature type="transmembrane region" description="Helical" evidence="1">
    <location>
        <begin position="246"/>
        <end position="267"/>
    </location>
</feature>